<evidence type="ECO:0000256" key="1">
    <source>
        <dbReference type="SAM" id="MobiDB-lite"/>
    </source>
</evidence>
<evidence type="ECO:0000313" key="3">
    <source>
        <dbReference type="Proteomes" id="UP001239215"/>
    </source>
</evidence>
<dbReference type="AlphaFoldDB" id="A0AAJ1X127"/>
<accession>A0AAJ1X127</accession>
<organism evidence="2 3">
    <name type="scientific">Nocardioides zeae</name>
    <dbReference type="NCBI Taxonomy" id="1457234"/>
    <lineage>
        <taxon>Bacteria</taxon>
        <taxon>Bacillati</taxon>
        <taxon>Actinomycetota</taxon>
        <taxon>Actinomycetes</taxon>
        <taxon>Propionibacteriales</taxon>
        <taxon>Nocardioidaceae</taxon>
        <taxon>Nocardioides</taxon>
    </lineage>
</organism>
<protein>
    <submittedName>
        <fullName evidence="2">Uncharacterized protein</fullName>
    </submittedName>
</protein>
<sequence length="444" mass="49865">MTISRVSPIHKTSSGLPDSASADDVKLRDCPQTVKDRYLLSADVYKYWQIDFQNGTIRIVTQDGRDVEEELEAKYRPQQSPIARTIFDWEQWWIWSITTRDDVIITEGFNPNSSPPFSGRPSVYLNRNHWRTVSDALHDPTRVENADERRAALDLIRLARDAGVVMPLSMGHLLETAGLHGDRRYEVGVTMARLSAGWQIRNPVDLRKQEAELTIRAHLGLTAGAPVVHPIVTEPGALYGSDTTLGISDETSDADKFLAMLTMPNVLLSMLLDPEQTPKHPLTAWVDHHARITSQIRQENLPKEKRRATARRRYWNENIGFYAAAYRRLTNSADFPSFSDRELATLLSGSPMAGLVSELFVRRFVDHMSKWRRNDLIDMFHLSSAAAYADYVCAEAHTGRQLRDAQNALRRPATVFTSLNDLVTAVRGGGARAEAECQPDGSGS</sequence>
<evidence type="ECO:0000313" key="2">
    <source>
        <dbReference type="EMBL" id="MDQ1103744.1"/>
    </source>
</evidence>
<feature type="region of interest" description="Disordered" evidence="1">
    <location>
        <begin position="1"/>
        <end position="25"/>
    </location>
</feature>
<gene>
    <name evidence="2" type="ORF">QE405_001028</name>
</gene>
<reference evidence="2" key="1">
    <citation type="submission" date="2023-07" db="EMBL/GenBank/DDBJ databases">
        <title>Functional and genomic diversity of the sorghum phyllosphere microbiome.</title>
        <authorList>
            <person name="Shade A."/>
        </authorList>
    </citation>
    <scope>NUCLEOTIDE SEQUENCE</scope>
    <source>
        <strain evidence="2">SORGH_AS_1067</strain>
    </source>
</reference>
<dbReference type="Proteomes" id="UP001239215">
    <property type="component" value="Unassembled WGS sequence"/>
</dbReference>
<feature type="compositionally biased region" description="Polar residues" evidence="1">
    <location>
        <begin position="1"/>
        <end position="16"/>
    </location>
</feature>
<proteinExistence type="predicted"/>
<name>A0AAJ1X127_9ACTN</name>
<comment type="caution">
    <text evidence="2">The sequence shown here is derived from an EMBL/GenBank/DDBJ whole genome shotgun (WGS) entry which is preliminary data.</text>
</comment>
<dbReference type="EMBL" id="JAUTAN010000001">
    <property type="protein sequence ID" value="MDQ1103744.1"/>
    <property type="molecule type" value="Genomic_DNA"/>
</dbReference>
<dbReference type="RefSeq" id="WP_307199149.1">
    <property type="nucleotide sequence ID" value="NZ_JAUTAN010000001.1"/>
</dbReference>